<evidence type="ECO:0000256" key="1">
    <source>
        <dbReference type="SAM" id="SignalP"/>
    </source>
</evidence>
<dbReference type="Gene3D" id="1.10.390.10">
    <property type="entry name" value="Neutral Protease Domain 2"/>
    <property type="match status" value="1"/>
</dbReference>
<evidence type="ECO:0008006" key="6">
    <source>
        <dbReference type="Google" id="ProtNLM"/>
    </source>
</evidence>
<dbReference type="Pfam" id="PF05299">
    <property type="entry name" value="Peptidase_M61"/>
    <property type="match status" value="1"/>
</dbReference>
<dbReference type="AlphaFoldDB" id="A0A931PU31"/>
<evidence type="ECO:0000259" key="2">
    <source>
        <dbReference type="Pfam" id="PF05299"/>
    </source>
</evidence>
<feature type="domain" description="Peptidase M61 catalytic" evidence="2">
    <location>
        <begin position="280"/>
        <end position="393"/>
    </location>
</feature>
<organism evidence="4 5">
    <name type="scientific">Fimbriimonas ginsengisoli</name>
    <dbReference type="NCBI Taxonomy" id="1005039"/>
    <lineage>
        <taxon>Bacteria</taxon>
        <taxon>Bacillati</taxon>
        <taxon>Armatimonadota</taxon>
        <taxon>Fimbriimonadia</taxon>
        <taxon>Fimbriimonadales</taxon>
        <taxon>Fimbriimonadaceae</taxon>
        <taxon>Fimbriimonas</taxon>
    </lineage>
</organism>
<feature type="domain" description="Peptidase M61 N-terminal" evidence="3">
    <location>
        <begin position="31"/>
        <end position="192"/>
    </location>
</feature>
<dbReference type="PIRSF" id="PIRSF016493">
    <property type="entry name" value="Glycyl_aminpptds"/>
    <property type="match status" value="1"/>
</dbReference>
<dbReference type="EMBL" id="JACOSL010000047">
    <property type="protein sequence ID" value="MBI1757003.1"/>
    <property type="molecule type" value="Genomic_DNA"/>
</dbReference>
<proteinExistence type="predicted"/>
<reference evidence="4" key="1">
    <citation type="submission" date="2020-07" db="EMBL/GenBank/DDBJ databases">
        <title>Huge and variable diversity of episymbiotic CPR bacteria and DPANN archaea in groundwater ecosystems.</title>
        <authorList>
            <person name="He C.Y."/>
            <person name="Keren R."/>
            <person name="Whittaker M."/>
            <person name="Farag I.F."/>
            <person name="Doudna J."/>
            <person name="Cate J.H.D."/>
            <person name="Banfield J.F."/>
        </authorList>
    </citation>
    <scope>NUCLEOTIDE SEQUENCE</scope>
    <source>
        <strain evidence="4">NC_groundwater_17_Pr7_B-0.1um_64_12</strain>
    </source>
</reference>
<keyword evidence="1" id="KW-0732">Signal</keyword>
<dbReference type="Pfam" id="PF17899">
    <property type="entry name" value="Peptidase_M61_N"/>
    <property type="match status" value="1"/>
</dbReference>
<dbReference type="Proteomes" id="UP000727962">
    <property type="component" value="Unassembled WGS sequence"/>
</dbReference>
<dbReference type="InterPro" id="IPR040756">
    <property type="entry name" value="Peptidase_M61_N"/>
</dbReference>
<dbReference type="SUPFAM" id="SSF50156">
    <property type="entry name" value="PDZ domain-like"/>
    <property type="match status" value="1"/>
</dbReference>
<dbReference type="InterPro" id="IPR024191">
    <property type="entry name" value="Peptidase_M61"/>
</dbReference>
<name>A0A931PU31_FIMGI</name>
<dbReference type="InterPro" id="IPR027268">
    <property type="entry name" value="Peptidase_M4/M1_CTD_sf"/>
</dbReference>
<evidence type="ECO:0000313" key="5">
    <source>
        <dbReference type="Proteomes" id="UP000727962"/>
    </source>
</evidence>
<dbReference type="InterPro" id="IPR036034">
    <property type="entry name" value="PDZ_sf"/>
</dbReference>
<dbReference type="Gene3D" id="2.60.40.3650">
    <property type="match status" value="1"/>
</dbReference>
<gene>
    <name evidence="4" type="ORF">HYR64_07850</name>
</gene>
<dbReference type="InterPro" id="IPR007963">
    <property type="entry name" value="Peptidase_M61_catalytic"/>
</dbReference>
<sequence>MLRRARSVAAFLCLLGIRLASADVIYRVTPKFDSKTIGIEMSFARTEFDTDLQIPNWAPGAYILQNLSGGIKNLKITDEHGLTIKPTQPNGFTWRIANASSERFTATYEVSVETGGGTMHYGGPGAYLYLVGRKDERCWLDLETPHDWRIAVGLDEAKPPRGQHSNDGVTTAHWYAAKTYDVLADNPVTVGDFYEDHYTVAGRDHTIALRGEAKSDVDRARLIKACSFISQMQGDFFGVTPYSKYVWHFNVGDRADRAGGLEHLSSTQIGLSSGVGPGTVGVLSHEFFHLWNVKRIRSKPLGPFDYMQLPTTGALWWLEGVTDYYSHSLLHRYGWWDDGHLYKDILSNLDGVRKNAGRLEISPYDSSFRVREAENGKGNSQGLKVSYYDTGWLLGMILDIEIRSQTGGKQSLDDVEHALWAECRNDRPGFEEDEIKKLCIRFGGPALGPLFDQWVMKPGELPVEEELAKVGLRIVERDEAKVDLGFTWQAGRSVGGARVTKVNEGSPLKVGDVVVQIGDAGLSSKPAGVIQKLMDAAAKRAKDGVAISLKVLRPKDGSPGAAKDSLDVDVTPKATNVKRKAVEPLPDATAAQIALREGWFWGKRGKPAAIEDPGA</sequence>
<accession>A0A931PU31</accession>
<evidence type="ECO:0000259" key="3">
    <source>
        <dbReference type="Pfam" id="PF17899"/>
    </source>
</evidence>
<comment type="caution">
    <text evidence="4">The sequence shown here is derived from an EMBL/GenBank/DDBJ whole genome shotgun (WGS) entry which is preliminary data.</text>
</comment>
<feature type="chain" id="PRO_5037151360" description="M61 family metallopeptidase" evidence="1">
    <location>
        <begin position="23"/>
        <end position="615"/>
    </location>
</feature>
<evidence type="ECO:0000313" key="4">
    <source>
        <dbReference type="EMBL" id="MBI1757003.1"/>
    </source>
</evidence>
<feature type="signal peptide" evidence="1">
    <location>
        <begin position="1"/>
        <end position="22"/>
    </location>
</feature>
<protein>
    <recommendedName>
        <fullName evidence="6">M61 family metallopeptidase</fullName>
    </recommendedName>
</protein>